<reference evidence="2" key="1">
    <citation type="submission" date="2020-01" db="EMBL/GenBank/DDBJ databases">
        <title>Draft genome sequence of the Termite Coptotermes fromosanus.</title>
        <authorList>
            <person name="Itakura S."/>
            <person name="Yosikawa Y."/>
            <person name="Umezawa K."/>
        </authorList>
    </citation>
    <scope>NUCLEOTIDE SEQUENCE [LARGE SCALE GENOMIC DNA]</scope>
</reference>
<dbReference type="OrthoDB" id="7779135at2759"/>
<feature type="non-terminal residue" evidence="1">
    <location>
        <position position="70"/>
    </location>
</feature>
<protein>
    <submittedName>
        <fullName evidence="1">Uncharacterized protein</fullName>
    </submittedName>
</protein>
<dbReference type="Proteomes" id="UP000502823">
    <property type="component" value="Unassembled WGS sequence"/>
</dbReference>
<evidence type="ECO:0000313" key="2">
    <source>
        <dbReference type="Proteomes" id="UP000502823"/>
    </source>
</evidence>
<evidence type="ECO:0000313" key="1">
    <source>
        <dbReference type="EMBL" id="GFG40929.1"/>
    </source>
</evidence>
<dbReference type="EMBL" id="BLKM01002804">
    <property type="protein sequence ID" value="GFG40929.1"/>
    <property type="molecule type" value="Genomic_DNA"/>
</dbReference>
<proteinExistence type="predicted"/>
<keyword evidence="2" id="KW-1185">Reference proteome</keyword>
<organism evidence="1 2">
    <name type="scientific">Coptotermes formosanus</name>
    <name type="common">Formosan subterranean termite</name>
    <dbReference type="NCBI Taxonomy" id="36987"/>
    <lineage>
        <taxon>Eukaryota</taxon>
        <taxon>Metazoa</taxon>
        <taxon>Ecdysozoa</taxon>
        <taxon>Arthropoda</taxon>
        <taxon>Hexapoda</taxon>
        <taxon>Insecta</taxon>
        <taxon>Pterygota</taxon>
        <taxon>Neoptera</taxon>
        <taxon>Polyneoptera</taxon>
        <taxon>Dictyoptera</taxon>
        <taxon>Blattodea</taxon>
        <taxon>Blattoidea</taxon>
        <taxon>Termitoidae</taxon>
        <taxon>Rhinotermitidae</taxon>
        <taxon>Coptotermes</taxon>
    </lineage>
</organism>
<accession>A0A6L2Q7S9</accession>
<dbReference type="AlphaFoldDB" id="A0A6L2Q7S9"/>
<sequence>MIGVAHPQDDYDHFFSGPHPGSYPSIPSIPNVVNQNTGPVLFPNSPPGSETSGVIVGASGYGFVPPRNSI</sequence>
<name>A0A6L2Q7S9_COPFO</name>
<dbReference type="InParanoid" id="A0A6L2Q7S9"/>
<comment type="caution">
    <text evidence="1">The sequence shown here is derived from an EMBL/GenBank/DDBJ whole genome shotgun (WGS) entry which is preliminary data.</text>
</comment>
<gene>
    <name evidence="1" type="ORF">Cfor_04024</name>
</gene>